<protein>
    <submittedName>
        <fullName evidence="2">Uncharacterized protein</fullName>
    </submittedName>
</protein>
<feature type="region of interest" description="Disordered" evidence="1">
    <location>
        <begin position="1"/>
        <end position="33"/>
    </location>
</feature>
<evidence type="ECO:0000313" key="3">
    <source>
        <dbReference type="Proteomes" id="UP001345963"/>
    </source>
</evidence>
<dbReference type="Proteomes" id="UP001345963">
    <property type="component" value="Unassembled WGS sequence"/>
</dbReference>
<gene>
    <name evidence="2" type="ORF">ATANTOWER_025988</name>
</gene>
<organism evidence="2 3">
    <name type="scientific">Ataeniobius toweri</name>
    <dbReference type="NCBI Taxonomy" id="208326"/>
    <lineage>
        <taxon>Eukaryota</taxon>
        <taxon>Metazoa</taxon>
        <taxon>Chordata</taxon>
        <taxon>Craniata</taxon>
        <taxon>Vertebrata</taxon>
        <taxon>Euteleostomi</taxon>
        <taxon>Actinopterygii</taxon>
        <taxon>Neopterygii</taxon>
        <taxon>Teleostei</taxon>
        <taxon>Neoteleostei</taxon>
        <taxon>Acanthomorphata</taxon>
        <taxon>Ovalentaria</taxon>
        <taxon>Atherinomorphae</taxon>
        <taxon>Cyprinodontiformes</taxon>
        <taxon>Goodeidae</taxon>
        <taxon>Ataeniobius</taxon>
    </lineage>
</organism>
<keyword evidence="3" id="KW-1185">Reference proteome</keyword>
<sequence length="146" mass="16313">MLKLNRTVHACSPNVPLQKHTPTDGQSHTDSHKTPVPLASMELVRVITQGSWQQEIRLLKGSLWIRSLGVVLDSGDQEEEKHFHQREAHHLLSQQTETELTLLSAEVINQEEDGVSGSVMTLFKHCLKLTTNNDSRYSNCCMATAG</sequence>
<evidence type="ECO:0000313" key="2">
    <source>
        <dbReference type="EMBL" id="MED6234277.1"/>
    </source>
</evidence>
<evidence type="ECO:0000256" key="1">
    <source>
        <dbReference type="SAM" id="MobiDB-lite"/>
    </source>
</evidence>
<accession>A0ABU7A831</accession>
<name>A0ABU7A831_9TELE</name>
<proteinExistence type="predicted"/>
<reference evidence="2 3" key="1">
    <citation type="submission" date="2021-07" db="EMBL/GenBank/DDBJ databases">
        <authorList>
            <person name="Palmer J.M."/>
        </authorList>
    </citation>
    <scope>NUCLEOTIDE SEQUENCE [LARGE SCALE GENOMIC DNA]</scope>
    <source>
        <strain evidence="2 3">AT_MEX2019</strain>
        <tissue evidence="2">Muscle</tissue>
    </source>
</reference>
<dbReference type="EMBL" id="JAHUTI010006089">
    <property type="protein sequence ID" value="MED6234277.1"/>
    <property type="molecule type" value="Genomic_DNA"/>
</dbReference>
<comment type="caution">
    <text evidence="2">The sequence shown here is derived from an EMBL/GenBank/DDBJ whole genome shotgun (WGS) entry which is preliminary data.</text>
</comment>